<sequence length="91" mass="9954">MEPQKLLSIGFLLCSLTCLLLESVASSRLPSSSFGAQDKAGWKPRSRENHGSWLSDFKDYLWNLIKSSLPSAAIFAFLLSGIVMGILCCVT</sequence>
<gene>
    <name evidence="5" type="primary">SMIM9</name>
</gene>
<dbReference type="Proteomes" id="UP000694851">
    <property type="component" value="Unplaced"/>
</dbReference>
<dbReference type="RefSeq" id="XP_019483164.1">
    <property type="nucleotide sequence ID" value="XM_019627619.1"/>
</dbReference>
<dbReference type="OrthoDB" id="9537610at2759"/>
<reference evidence="5" key="1">
    <citation type="submission" date="2025-08" db="UniProtKB">
        <authorList>
            <consortium name="RefSeq"/>
        </authorList>
    </citation>
    <scope>IDENTIFICATION</scope>
    <source>
        <tissue evidence="5">Muscle</tissue>
    </source>
</reference>
<dbReference type="InterPro" id="IPR038853">
    <property type="entry name" value="Smim9"/>
</dbReference>
<dbReference type="PANTHER" id="PTHR41687">
    <property type="entry name" value="SMALL INTEGRAL MEMBRANE PROTEIN 9"/>
    <property type="match status" value="1"/>
</dbReference>
<feature type="signal peptide" evidence="3">
    <location>
        <begin position="1"/>
        <end position="26"/>
    </location>
</feature>
<keyword evidence="2" id="KW-0472">Membrane</keyword>
<protein>
    <submittedName>
        <fullName evidence="5">Small integral membrane protein 9</fullName>
    </submittedName>
</protein>
<name>A0A8B7Q333_HIPAR</name>
<evidence type="ECO:0000313" key="4">
    <source>
        <dbReference type="Proteomes" id="UP000694851"/>
    </source>
</evidence>
<proteinExistence type="predicted"/>
<evidence type="ECO:0000256" key="2">
    <source>
        <dbReference type="SAM" id="Phobius"/>
    </source>
</evidence>
<feature type="transmembrane region" description="Helical" evidence="2">
    <location>
        <begin position="69"/>
        <end position="90"/>
    </location>
</feature>
<evidence type="ECO:0000313" key="5">
    <source>
        <dbReference type="RefSeq" id="XP_019483164.1"/>
    </source>
</evidence>
<dbReference type="KEGG" id="hai:109373608"/>
<accession>A0A8B7Q333</accession>
<feature type="chain" id="PRO_5034579089" evidence="3">
    <location>
        <begin position="27"/>
        <end position="91"/>
    </location>
</feature>
<dbReference type="PANTHER" id="PTHR41687:SF1">
    <property type="entry name" value="SMALL INTEGRAL MEMBRANE PROTEIN 9"/>
    <property type="match status" value="1"/>
</dbReference>
<evidence type="ECO:0000256" key="3">
    <source>
        <dbReference type="SAM" id="SignalP"/>
    </source>
</evidence>
<feature type="region of interest" description="Disordered" evidence="1">
    <location>
        <begin position="27"/>
        <end position="48"/>
    </location>
</feature>
<dbReference type="CTD" id="100132963"/>
<dbReference type="GeneID" id="109373608"/>
<keyword evidence="2" id="KW-0812">Transmembrane</keyword>
<dbReference type="AlphaFoldDB" id="A0A8B7Q333"/>
<keyword evidence="3" id="KW-0732">Signal</keyword>
<keyword evidence="4" id="KW-1185">Reference proteome</keyword>
<keyword evidence="2" id="KW-1133">Transmembrane helix</keyword>
<organism evidence="4 5">
    <name type="scientific">Hipposideros armiger</name>
    <name type="common">Great Himalayan leaf-nosed bat</name>
    <dbReference type="NCBI Taxonomy" id="186990"/>
    <lineage>
        <taxon>Eukaryota</taxon>
        <taxon>Metazoa</taxon>
        <taxon>Chordata</taxon>
        <taxon>Craniata</taxon>
        <taxon>Vertebrata</taxon>
        <taxon>Euteleostomi</taxon>
        <taxon>Mammalia</taxon>
        <taxon>Eutheria</taxon>
        <taxon>Laurasiatheria</taxon>
        <taxon>Chiroptera</taxon>
        <taxon>Yinpterochiroptera</taxon>
        <taxon>Rhinolophoidea</taxon>
        <taxon>Hipposideridae</taxon>
        <taxon>Hipposideros</taxon>
    </lineage>
</organism>
<evidence type="ECO:0000256" key="1">
    <source>
        <dbReference type="SAM" id="MobiDB-lite"/>
    </source>
</evidence>